<dbReference type="PANTHER" id="PTHR43884">
    <property type="entry name" value="ACYL-COA DEHYDROGENASE"/>
    <property type="match status" value="1"/>
</dbReference>
<keyword evidence="9" id="KW-1185">Reference proteome</keyword>
<protein>
    <submittedName>
        <fullName evidence="8">Acyl-CoA dehydrogenase</fullName>
    </submittedName>
</protein>
<dbReference type="InterPro" id="IPR009100">
    <property type="entry name" value="AcylCoA_DH/oxidase_NM_dom_sf"/>
</dbReference>
<dbReference type="InterPro" id="IPR037069">
    <property type="entry name" value="AcylCoA_DH/ox_N_sf"/>
</dbReference>
<dbReference type="OrthoDB" id="4607453at2"/>
<dbReference type="Pfam" id="PF00441">
    <property type="entry name" value="Acyl-CoA_dh_1"/>
    <property type="match status" value="1"/>
</dbReference>
<evidence type="ECO:0000256" key="5">
    <source>
        <dbReference type="ARBA" id="ARBA00023002"/>
    </source>
</evidence>
<dbReference type="PANTHER" id="PTHR43884:SF20">
    <property type="entry name" value="ACYL-COA DEHYDROGENASE FADE28"/>
    <property type="match status" value="1"/>
</dbReference>
<comment type="similarity">
    <text evidence="2">Belongs to the acyl-CoA dehydrogenase family.</text>
</comment>
<proteinExistence type="inferred from homology"/>
<name>A0A239NVX5_9ACTN</name>
<feature type="domain" description="Acyl-CoA dehydrogenase/oxidase C-terminal" evidence="6">
    <location>
        <begin position="236"/>
        <end position="370"/>
    </location>
</feature>
<dbReference type="Gene3D" id="1.20.140.10">
    <property type="entry name" value="Butyryl-CoA Dehydrogenase, subunit A, domain 3"/>
    <property type="match status" value="1"/>
</dbReference>
<dbReference type="GO" id="GO:0003995">
    <property type="term" value="F:acyl-CoA dehydrogenase activity"/>
    <property type="evidence" value="ECO:0007669"/>
    <property type="project" value="TreeGrafter"/>
</dbReference>
<dbReference type="RefSeq" id="WP_089330361.1">
    <property type="nucleotide sequence ID" value="NZ_FZOR01000050.1"/>
</dbReference>
<evidence type="ECO:0000256" key="1">
    <source>
        <dbReference type="ARBA" id="ARBA00001974"/>
    </source>
</evidence>
<evidence type="ECO:0000256" key="4">
    <source>
        <dbReference type="ARBA" id="ARBA00022827"/>
    </source>
</evidence>
<evidence type="ECO:0000259" key="7">
    <source>
        <dbReference type="Pfam" id="PF02771"/>
    </source>
</evidence>
<evidence type="ECO:0000256" key="2">
    <source>
        <dbReference type="ARBA" id="ARBA00009347"/>
    </source>
</evidence>
<dbReference type="InterPro" id="IPR009075">
    <property type="entry name" value="AcylCo_DH/oxidase_C"/>
</dbReference>
<dbReference type="Proteomes" id="UP000198318">
    <property type="component" value="Unassembled WGS sequence"/>
</dbReference>
<evidence type="ECO:0000313" key="8">
    <source>
        <dbReference type="EMBL" id="SNT58588.1"/>
    </source>
</evidence>
<dbReference type="SUPFAM" id="SSF56645">
    <property type="entry name" value="Acyl-CoA dehydrogenase NM domain-like"/>
    <property type="match status" value="1"/>
</dbReference>
<dbReference type="Gene3D" id="2.40.110.10">
    <property type="entry name" value="Butyryl-CoA Dehydrogenase, subunit A, domain 2"/>
    <property type="match status" value="1"/>
</dbReference>
<evidence type="ECO:0000256" key="3">
    <source>
        <dbReference type="ARBA" id="ARBA00022630"/>
    </source>
</evidence>
<reference evidence="8 9" key="1">
    <citation type="submission" date="2017-06" db="EMBL/GenBank/DDBJ databases">
        <authorList>
            <person name="Kim H.J."/>
            <person name="Triplett B.A."/>
        </authorList>
    </citation>
    <scope>NUCLEOTIDE SEQUENCE [LARGE SCALE GENOMIC DNA]</scope>
    <source>
        <strain evidence="8 9">DSM 44715</strain>
    </source>
</reference>
<dbReference type="InterPro" id="IPR046373">
    <property type="entry name" value="Acyl-CoA_Oxase/DH_mid-dom_sf"/>
</dbReference>
<evidence type="ECO:0000259" key="6">
    <source>
        <dbReference type="Pfam" id="PF00441"/>
    </source>
</evidence>
<dbReference type="EMBL" id="FZOR01000050">
    <property type="protein sequence ID" value="SNT58588.1"/>
    <property type="molecule type" value="Genomic_DNA"/>
</dbReference>
<keyword evidence="5" id="KW-0560">Oxidoreductase</keyword>
<dbReference type="Gene3D" id="1.10.540.10">
    <property type="entry name" value="Acyl-CoA dehydrogenase/oxidase, N-terminal domain"/>
    <property type="match status" value="1"/>
</dbReference>
<feature type="domain" description="Acyl-CoA dehydrogenase/oxidase N-terminal" evidence="7">
    <location>
        <begin position="6"/>
        <end position="119"/>
    </location>
</feature>
<dbReference type="GO" id="GO:0050660">
    <property type="term" value="F:flavin adenine dinucleotide binding"/>
    <property type="evidence" value="ECO:0007669"/>
    <property type="project" value="InterPro"/>
</dbReference>
<sequence>MSLAVTAEQEDLRAAVGRFLDTRSPLARARELMGRPVQHDPDVWRALAVDLGVHGIGIPEKHGGTGTDVQTLAHVFEETGRVLLPGPLLTTLGLAVPLLLASGDDEAQARHLPGIAAGESVVTVGWLAPGADWDAVGGAATAVSRPGRGWTVSGRVALVLDGLAADVCLVVAGTPAGPSVFAVDTAGPGVTRHPVRALDPTRGLAEIVLDDAPCSPIGEEGAGSAMLAAARDRAYVLLAAEMVGAAQACLDMAVGYARQRRQFGREIGSFQAIKHKCAEVLVEIEGARSCARYAAWACGASAEEVPVVAGLAKAAAAEAFFRAAAENLQIHGGIGFTWEHDAHLFLKRAKAGQVLFGDTTAFRLRLADRLGI</sequence>
<dbReference type="InterPro" id="IPR036250">
    <property type="entry name" value="AcylCo_DH-like_C"/>
</dbReference>
<comment type="cofactor">
    <cofactor evidence="1">
        <name>FAD</name>
        <dbReference type="ChEBI" id="CHEBI:57692"/>
    </cofactor>
</comment>
<dbReference type="SUPFAM" id="SSF47203">
    <property type="entry name" value="Acyl-CoA dehydrogenase C-terminal domain-like"/>
    <property type="match status" value="1"/>
</dbReference>
<dbReference type="CDD" id="cd00567">
    <property type="entry name" value="ACAD"/>
    <property type="match status" value="1"/>
</dbReference>
<dbReference type="AlphaFoldDB" id="A0A239NVX5"/>
<keyword evidence="4" id="KW-0274">FAD</keyword>
<evidence type="ECO:0000313" key="9">
    <source>
        <dbReference type="Proteomes" id="UP000198318"/>
    </source>
</evidence>
<organism evidence="8 9">
    <name type="scientific">Actinomadura meyerae</name>
    <dbReference type="NCBI Taxonomy" id="240840"/>
    <lineage>
        <taxon>Bacteria</taxon>
        <taxon>Bacillati</taxon>
        <taxon>Actinomycetota</taxon>
        <taxon>Actinomycetes</taxon>
        <taxon>Streptosporangiales</taxon>
        <taxon>Thermomonosporaceae</taxon>
        <taxon>Actinomadura</taxon>
    </lineage>
</organism>
<gene>
    <name evidence="8" type="ORF">SAMN05443665_105020</name>
</gene>
<dbReference type="InterPro" id="IPR013786">
    <property type="entry name" value="AcylCoA_DH/ox_N"/>
</dbReference>
<dbReference type="Pfam" id="PF02771">
    <property type="entry name" value="Acyl-CoA_dh_N"/>
    <property type="match status" value="1"/>
</dbReference>
<accession>A0A239NVX5</accession>
<keyword evidence="3" id="KW-0285">Flavoprotein</keyword>